<evidence type="ECO:0000256" key="2">
    <source>
        <dbReference type="SAM" id="SignalP"/>
    </source>
</evidence>
<feature type="region of interest" description="Disordered" evidence="1">
    <location>
        <begin position="354"/>
        <end position="378"/>
    </location>
</feature>
<sequence>MLIWLSALGVLRLRQVRPDTWFLEVQRPTSKSDLDSQHPTSKFDLEFPSSKVGFSPYPTRFCSALTSLVEANGPIMDQLQPTPSLNKRQRPEPENNNSTLEPSTKRVKILQPARFSSLEPAEQNRILDTVPEAEHLPWLSESDKSGIERLGFNVPVKNPTAAATRYQFFVPFILVEANLKVTQTYDHWCELFDTICDPSGTTKHGSMLFWSLELKDCEVDYLFTGEELRERFCNVQHKVWLFQEDSLKPHPYHGVVEGNRHVIHFFRPKPTKSDRDFEELQDKFKKEIKIMEAADGKYKMRDLRNLVLCTRLTLAQRRTLSIAAQVGLRVGAGAEDLDDYKRLLVQISKANRKVQNDHDNNSHLNDNNNGSADEDDLHEQDLEPEEQLTHKSYAELRAMFDDPEVREAWGDEPYTAVWKAKLEEMEEDHLINLDRDNIPEEFHIMLSQIIEQKAHDKRAAVLDALDE</sequence>
<dbReference type="AlphaFoldDB" id="A0AB74JRW2"/>
<reference evidence="3 4" key="1">
    <citation type="submission" date="2018-10" db="EMBL/GenBank/DDBJ databases">
        <title>Fifty Aureobasidium pullulans genomes reveal a recombining polyextremotolerant generalist.</title>
        <authorList>
            <person name="Gostincar C."/>
            <person name="Turk M."/>
            <person name="Zajc J."/>
            <person name="Gunde-Cimerman N."/>
        </authorList>
    </citation>
    <scope>NUCLEOTIDE SEQUENCE [LARGE SCALE GENOMIC DNA]</scope>
    <source>
        <strain evidence="3 4">EXF-10081</strain>
    </source>
</reference>
<feature type="signal peptide" evidence="2">
    <location>
        <begin position="1"/>
        <end position="18"/>
    </location>
</feature>
<feature type="region of interest" description="Disordered" evidence="1">
    <location>
        <begin position="75"/>
        <end position="103"/>
    </location>
</feature>
<protein>
    <recommendedName>
        <fullName evidence="5">HNH nuclease domain-containing protein</fullName>
    </recommendedName>
</protein>
<evidence type="ECO:0000313" key="4">
    <source>
        <dbReference type="Proteomes" id="UP000310374"/>
    </source>
</evidence>
<dbReference type="Proteomes" id="UP000310374">
    <property type="component" value="Unassembled WGS sequence"/>
</dbReference>
<accession>A0AB74JRW2</accession>
<evidence type="ECO:0008006" key="5">
    <source>
        <dbReference type="Google" id="ProtNLM"/>
    </source>
</evidence>
<gene>
    <name evidence="3" type="ORF">D6D12_05428</name>
</gene>
<keyword evidence="2" id="KW-0732">Signal</keyword>
<name>A0AB74JRW2_AURPU</name>
<organism evidence="3 4">
    <name type="scientific">Aureobasidium pullulans</name>
    <name type="common">Black yeast</name>
    <name type="synonym">Pullularia pullulans</name>
    <dbReference type="NCBI Taxonomy" id="5580"/>
    <lineage>
        <taxon>Eukaryota</taxon>
        <taxon>Fungi</taxon>
        <taxon>Dikarya</taxon>
        <taxon>Ascomycota</taxon>
        <taxon>Pezizomycotina</taxon>
        <taxon>Dothideomycetes</taxon>
        <taxon>Dothideomycetidae</taxon>
        <taxon>Dothideales</taxon>
        <taxon>Saccotheciaceae</taxon>
        <taxon>Aureobasidium</taxon>
    </lineage>
</organism>
<comment type="caution">
    <text evidence="3">The sequence shown here is derived from an EMBL/GenBank/DDBJ whole genome shotgun (WGS) entry which is preliminary data.</text>
</comment>
<evidence type="ECO:0000313" key="3">
    <source>
        <dbReference type="EMBL" id="THX27551.1"/>
    </source>
</evidence>
<proteinExistence type="predicted"/>
<evidence type="ECO:0000256" key="1">
    <source>
        <dbReference type="SAM" id="MobiDB-lite"/>
    </source>
</evidence>
<feature type="chain" id="PRO_5044491315" description="HNH nuclease domain-containing protein" evidence="2">
    <location>
        <begin position="19"/>
        <end position="467"/>
    </location>
</feature>
<dbReference type="EMBL" id="QZAT01000063">
    <property type="protein sequence ID" value="THX27551.1"/>
    <property type="molecule type" value="Genomic_DNA"/>
</dbReference>